<dbReference type="EnsemblPlants" id="Pp3c14_7270V3.2">
    <property type="protein sequence ID" value="Pp3c14_7270V3.2"/>
    <property type="gene ID" value="Pp3c14_7270"/>
</dbReference>
<dbReference type="EMBL" id="ABEU02000014">
    <property type="status" value="NOT_ANNOTATED_CDS"/>
    <property type="molecule type" value="Genomic_DNA"/>
</dbReference>
<dbReference type="FunCoup" id="A9U110">
    <property type="interactions" value="253"/>
</dbReference>
<dbReference type="RefSeq" id="XP_024394088.1">
    <property type="nucleotide sequence ID" value="XM_024538320.2"/>
</dbReference>
<dbReference type="AlphaFoldDB" id="A9U110"/>
<evidence type="ECO:0000259" key="3">
    <source>
        <dbReference type="Pfam" id="PF04755"/>
    </source>
</evidence>
<dbReference type="Gramene" id="Pp3c14_7270V3.2">
    <property type="protein sequence ID" value="Pp3c14_7270V3.2"/>
    <property type="gene ID" value="Pp3c14_7270"/>
</dbReference>
<dbReference type="OrthoDB" id="423069at2759"/>
<protein>
    <recommendedName>
        <fullName evidence="3">Plastid lipid-associated protein/fibrillin conserved domain-containing protein</fullName>
    </recommendedName>
</protein>
<dbReference type="HOGENOM" id="CLU_109114_0_0_1"/>
<dbReference type="InterPro" id="IPR039633">
    <property type="entry name" value="PAP"/>
</dbReference>
<dbReference type="GeneID" id="112291203"/>
<feature type="domain" description="Plastid lipid-associated protein/fibrillin conserved" evidence="3">
    <location>
        <begin position="43"/>
        <end position="207"/>
    </location>
</feature>
<dbReference type="RefSeq" id="XP_024394089.1">
    <property type="nucleotide sequence ID" value="XM_024538321.2"/>
</dbReference>
<sequence length="218" mass="24045">MALATSCALATISPGSLVLRLPAKARATHVCRASSKTETRLARDDLLGLIANEERGVKTQKNSNQREQIIKAIEALGVLGSEQTTTNDSLSATWRMLWTTEKEQLFIIEKMAPFFGTQAGDILQVIDVSRGTLNNVITFPPSGSFVVDSTIEVVDKQRVDFRFIGAALFVNGRRIAVPPFGQGWFESIYLDDDIRVAKDIRGDYLVVDRAPYTWTPPA</sequence>
<comment type="subcellular location">
    <subcellularLocation>
        <location evidence="1">Plastid</location>
    </subcellularLocation>
</comment>
<evidence type="ECO:0000256" key="2">
    <source>
        <dbReference type="ARBA" id="ARBA00022640"/>
    </source>
</evidence>
<dbReference type="Proteomes" id="UP000006727">
    <property type="component" value="Chromosome 14"/>
</dbReference>
<proteinExistence type="predicted"/>
<keyword evidence="2" id="KW-0934">Plastid</keyword>
<reference evidence="4 5" key="2">
    <citation type="journal article" date="2018" name="Plant J.">
        <title>The Physcomitrella patens chromosome-scale assembly reveals moss genome structure and evolution.</title>
        <authorList>
            <person name="Lang D."/>
            <person name="Ullrich K.K."/>
            <person name="Murat F."/>
            <person name="Fuchs J."/>
            <person name="Jenkins J."/>
            <person name="Haas F.B."/>
            <person name="Piednoel M."/>
            <person name="Gundlach H."/>
            <person name="Van Bel M."/>
            <person name="Meyberg R."/>
            <person name="Vives C."/>
            <person name="Morata J."/>
            <person name="Symeonidi A."/>
            <person name="Hiss M."/>
            <person name="Muchero W."/>
            <person name="Kamisugi Y."/>
            <person name="Saleh O."/>
            <person name="Blanc G."/>
            <person name="Decker E.L."/>
            <person name="van Gessel N."/>
            <person name="Grimwood J."/>
            <person name="Hayes R.D."/>
            <person name="Graham S.W."/>
            <person name="Gunter L.E."/>
            <person name="McDaniel S.F."/>
            <person name="Hoernstein S.N.W."/>
            <person name="Larsson A."/>
            <person name="Li F.W."/>
            <person name="Perroud P.F."/>
            <person name="Phillips J."/>
            <person name="Ranjan P."/>
            <person name="Rokshar D.S."/>
            <person name="Rothfels C.J."/>
            <person name="Schneider L."/>
            <person name="Shu S."/>
            <person name="Stevenson D.W."/>
            <person name="Thummler F."/>
            <person name="Tillich M."/>
            <person name="Villarreal Aguilar J.C."/>
            <person name="Widiez T."/>
            <person name="Wong G.K."/>
            <person name="Wymore A."/>
            <person name="Zhang Y."/>
            <person name="Zimmer A.D."/>
            <person name="Quatrano R.S."/>
            <person name="Mayer K.F.X."/>
            <person name="Goodstein D."/>
            <person name="Casacuberta J.M."/>
            <person name="Vandepoele K."/>
            <person name="Reski R."/>
            <person name="Cuming A.C."/>
            <person name="Tuskan G.A."/>
            <person name="Maumus F."/>
            <person name="Salse J."/>
            <person name="Schmutz J."/>
            <person name="Rensing S.A."/>
        </authorList>
    </citation>
    <scope>NUCLEOTIDE SEQUENCE [LARGE SCALE GENOMIC DNA]</scope>
    <source>
        <strain evidence="4 5">cv. Gransden 2004</strain>
    </source>
</reference>
<reference evidence="4 5" key="1">
    <citation type="journal article" date="2008" name="Science">
        <title>The Physcomitrella genome reveals evolutionary insights into the conquest of land by plants.</title>
        <authorList>
            <person name="Rensing S."/>
            <person name="Lang D."/>
            <person name="Zimmer A."/>
            <person name="Terry A."/>
            <person name="Salamov A."/>
            <person name="Shapiro H."/>
            <person name="Nishiyama T."/>
            <person name="Perroud P.-F."/>
            <person name="Lindquist E."/>
            <person name="Kamisugi Y."/>
            <person name="Tanahashi T."/>
            <person name="Sakakibara K."/>
            <person name="Fujita T."/>
            <person name="Oishi K."/>
            <person name="Shin-I T."/>
            <person name="Kuroki Y."/>
            <person name="Toyoda A."/>
            <person name="Suzuki Y."/>
            <person name="Hashimoto A."/>
            <person name="Yamaguchi K."/>
            <person name="Sugano A."/>
            <person name="Kohara Y."/>
            <person name="Fujiyama A."/>
            <person name="Anterola A."/>
            <person name="Aoki S."/>
            <person name="Ashton N."/>
            <person name="Barbazuk W.B."/>
            <person name="Barker E."/>
            <person name="Bennetzen J."/>
            <person name="Bezanilla M."/>
            <person name="Blankenship R."/>
            <person name="Cho S.H."/>
            <person name="Dutcher S."/>
            <person name="Estelle M."/>
            <person name="Fawcett J.A."/>
            <person name="Gundlach H."/>
            <person name="Hanada K."/>
            <person name="Heyl A."/>
            <person name="Hicks K.A."/>
            <person name="Hugh J."/>
            <person name="Lohr M."/>
            <person name="Mayer K."/>
            <person name="Melkozernov A."/>
            <person name="Murata T."/>
            <person name="Nelson D."/>
            <person name="Pils B."/>
            <person name="Prigge M."/>
            <person name="Reiss B."/>
            <person name="Renner T."/>
            <person name="Rombauts S."/>
            <person name="Rushton P."/>
            <person name="Sanderfoot A."/>
            <person name="Schween G."/>
            <person name="Shiu S.-H."/>
            <person name="Stueber K."/>
            <person name="Theodoulou F.L."/>
            <person name="Tu H."/>
            <person name="Van de Peer Y."/>
            <person name="Verrier P.J."/>
            <person name="Waters E."/>
            <person name="Wood A."/>
            <person name="Yang L."/>
            <person name="Cove D."/>
            <person name="Cuming A."/>
            <person name="Hasebe M."/>
            <person name="Lucas S."/>
            <person name="Mishler D.B."/>
            <person name="Reski R."/>
            <person name="Grigoriev I."/>
            <person name="Quatrano R.S."/>
            <person name="Boore J.L."/>
        </authorList>
    </citation>
    <scope>NUCLEOTIDE SEQUENCE [LARGE SCALE GENOMIC DNA]</scope>
    <source>
        <strain evidence="4 5">cv. Gransden 2004</strain>
    </source>
</reference>
<reference evidence="4" key="3">
    <citation type="submission" date="2020-12" db="UniProtKB">
        <authorList>
            <consortium name="EnsemblPlants"/>
        </authorList>
    </citation>
    <scope>IDENTIFICATION</scope>
</reference>
<dbReference type="InterPro" id="IPR006843">
    <property type="entry name" value="PAP/fibrillin_dom"/>
</dbReference>
<gene>
    <name evidence="4" type="primary">LOC112291203</name>
</gene>
<evidence type="ECO:0000313" key="5">
    <source>
        <dbReference type="Proteomes" id="UP000006727"/>
    </source>
</evidence>
<dbReference type="Pfam" id="PF04755">
    <property type="entry name" value="PAP_fibrillin"/>
    <property type="match status" value="1"/>
</dbReference>
<dbReference type="PANTHER" id="PTHR31906">
    <property type="entry name" value="PLASTID-LIPID-ASSOCIATED PROTEIN 4, CHLOROPLASTIC-RELATED"/>
    <property type="match status" value="1"/>
</dbReference>
<accession>A9U110</accession>
<dbReference type="eggNOG" id="ENOG502QVAR">
    <property type="taxonomic scope" value="Eukaryota"/>
</dbReference>
<organism evidence="4 5">
    <name type="scientific">Physcomitrium patens</name>
    <name type="common">Spreading-leaved earth moss</name>
    <name type="synonym">Physcomitrella patens</name>
    <dbReference type="NCBI Taxonomy" id="3218"/>
    <lineage>
        <taxon>Eukaryota</taxon>
        <taxon>Viridiplantae</taxon>
        <taxon>Streptophyta</taxon>
        <taxon>Embryophyta</taxon>
        <taxon>Bryophyta</taxon>
        <taxon>Bryophytina</taxon>
        <taxon>Bryopsida</taxon>
        <taxon>Funariidae</taxon>
        <taxon>Funariales</taxon>
        <taxon>Funariaceae</taxon>
        <taxon>Physcomitrium</taxon>
    </lineage>
</organism>
<name>A9U110_PHYPA</name>
<dbReference type="InParanoid" id="A9U110"/>
<evidence type="ECO:0000313" key="4">
    <source>
        <dbReference type="EnsemblPlants" id="Pp3c14_7270V3.2"/>
    </source>
</evidence>
<dbReference type="GO" id="GO:0009535">
    <property type="term" value="C:chloroplast thylakoid membrane"/>
    <property type="evidence" value="ECO:0000318"/>
    <property type="project" value="GO_Central"/>
</dbReference>
<keyword evidence="5" id="KW-1185">Reference proteome</keyword>
<dbReference type="OMA" id="GWFESLY"/>
<evidence type="ECO:0000256" key="1">
    <source>
        <dbReference type="ARBA" id="ARBA00004474"/>
    </source>
</evidence>